<dbReference type="GO" id="GO:0046982">
    <property type="term" value="F:protein heterodimerization activity"/>
    <property type="evidence" value="ECO:0007669"/>
    <property type="project" value="InterPro"/>
</dbReference>
<dbReference type="CDD" id="cd22910">
    <property type="entry name" value="HFD_H2B"/>
    <property type="match status" value="1"/>
</dbReference>
<dbReference type="GO" id="GO:0003677">
    <property type="term" value="F:DNA binding"/>
    <property type="evidence" value="ECO:0007669"/>
    <property type="project" value="InterPro"/>
</dbReference>
<dbReference type="InterPro" id="IPR036598">
    <property type="entry name" value="GOLD_dom_sf"/>
</dbReference>
<dbReference type="GO" id="GO:0005634">
    <property type="term" value="C:nucleus"/>
    <property type="evidence" value="ECO:0007669"/>
    <property type="project" value="UniProtKB-ARBA"/>
</dbReference>
<accession>A0A915DDU4</accession>
<dbReference type="SMART" id="SM00427">
    <property type="entry name" value="H2B"/>
    <property type="match status" value="1"/>
</dbReference>
<dbReference type="InterPro" id="IPR009072">
    <property type="entry name" value="Histone-fold"/>
</dbReference>
<evidence type="ECO:0000313" key="4">
    <source>
        <dbReference type="Proteomes" id="UP000887574"/>
    </source>
</evidence>
<dbReference type="PRINTS" id="PR00621">
    <property type="entry name" value="HISTONEH2B"/>
</dbReference>
<reference evidence="5" key="1">
    <citation type="submission" date="2022-11" db="UniProtKB">
        <authorList>
            <consortium name="WormBaseParasite"/>
        </authorList>
    </citation>
    <scope>IDENTIFICATION</scope>
</reference>
<protein>
    <submittedName>
        <fullName evidence="5">Histone H2A/H2B/H3 domain-containing protein</fullName>
    </submittedName>
</protein>
<dbReference type="Gene3D" id="1.10.20.10">
    <property type="entry name" value="Histone, subunit A"/>
    <property type="match status" value="1"/>
</dbReference>
<comment type="similarity">
    <text evidence="1">Belongs to the histone H2B family.</text>
</comment>
<evidence type="ECO:0000256" key="1">
    <source>
        <dbReference type="ARBA" id="ARBA00006846"/>
    </source>
</evidence>
<dbReference type="AlphaFoldDB" id="A0A915DDU4"/>
<dbReference type="FunFam" id="1.10.20.10:FF:000043">
    <property type="entry name" value="Histone H2B"/>
    <property type="match status" value="1"/>
</dbReference>
<dbReference type="Pfam" id="PF00125">
    <property type="entry name" value="Histone"/>
    <property type="match status" value="1"/>
</dbReference>
<proteinExistence type="inferred from homology"/>
<feature type="region of interest" description="Disordered" evidence="2">
    <location>
        <begin position="1"/>
        <end position="36"/>
    </location>
</feature>
<dbReference type="InterPro" id="IPR000558">
    <property type="entry name" value="Histone_H2B"/>
</dbReference>
<dbReference type="GO" id="GO:0030527">
    <property type="term" value="F:structural constituent of chromatin"/>
    <property type="evidence" value="ECO:0007669"/>
    <property type="project" value="InterPro"/>
</dbReference>
<evidence type="ECO:0000259" key="3">
    <source>
        <dbReference type="Pfam" id="PF00125"/>
    </source>
</evidence>
<dbReference type="WBParaSite" id="jg18561">
    <property type="protein sequence ID" value="jg18561"/>
    <property type="gene ID" value="jg18561"/>
</dbReference>
<feature type="domain" description="Core Histone H2A/H2B/H3" evidence="3">
    <location>
        <begin position="28"/>
        <end position="110"/>
    </location>
</feature>
<keyword evidence="4" id="KW-1185">Reference proteome</keyword>
<dbReference type="Gene3D" id="2.60.120.680">
    <property type="entry name" value="GOLD domain"/>
    <property type="match status" value="1"/>
</dbReference>
<organism evidence="4 5">
    <name type="scientific">Ditylenchus dipsaci</name>
    <dbReference type="NCBI Taxonomy" id="166011"/>
    <lineage>
        <taxon>Eukaryota</taxon>
        <taxon>Metazoa</taxon>
        <taxon>Ecdysozoa</taxon>
        <taxon>Nematoda</taxon>
        <taxon>Chromadorea</taxon>
        <taxon>Rhabditida</taxon>
        <taxon>Tylenchina</taxon>
        <taxon>Tylenchomorpha</taxon>
        <taxon>Sphaerularioidea</taxon>
        <taxon>Anguinidae</taxon>
        <taxon>Anguininae</taxon>
        <taxon>Ditylenchus</taxon>
    </lineage>
</organism>
<dbReference type="GO" id="GO:0000786">
    <property type="term" value="C:nucleosome"/>
    <property type="evidence" value="ECO:0007669"/>
    <property type="project" value="InterPro"/>
</dbReference>
<evidence type="ECO:0000313" key="5">
    <source>
        <dbReference type="WBParaSite" id="jg18561"/>
    </source>
</evidence>
<name>A0A915DDU4_9BILA</name>
<dbReference type="InterPro" id="IPR007125">
    <property type="entry name" value="H2A/H2B/H3"/>
</dbReference>
<dbReference type="PANTHER" id="PTHR23428">
    <property type="entry name" value="HISTONE H2B"/>
    <property type="match status" value="1"/>
</dbReference>
<evidence type="ECO:0000256" key="2">
    <source>
        <dbReference type="SAM" id="MobiDB-lite"/>
    </source>
</evidence>
<sequence>MARTKMASNKKADAKGSQEVPVKTAGVDKKEKRKKARNETFASHIYRVLKQVHPEIGMSSQAMSVMNSFVRDIFERIAAESGRLAQHTRQAKHQKNSSISSHEVQTAVRLVLPGELSKHAVSEGTKAMAKCPSKIRYGLGPVPDSYYVDAEHAMLDYDQLTTVYAGDKHLIELKIKSNTRISWQYMTDEEDVGFAIYYDRPTMPTT</sequence>
<dbReference type="SUPFAM" id="SSF101576">
    <property type="entry name" value="Supernatant protein factor (SPF), C-terminal domain"/>
    <property type="match status" value="1"/>
</dbReference>
<dbReference type="Proteomes" id="UP000887574">
    <property type="component" value="Unplaced"/>
</dbReference>
<dbReference type="SUPFAM" id="SSF47113">
    <property type="entry name" value="Histone-fold"/>
    <property type="match status" value="1"/>
</dbReference>